<name>A0A1V4DFE1_9ENTE</name>
<organism evidence="1 2">
    <name type="scientific">Vagococcus martis</name>
    <dbReference type="NCBI Taxonomy" id="1768210"/>
    <lineage>
        <taxon>Bacteria</taxon>
        <taxon>Bacillati</taxon>
        <taxon>Bacillota</taxon>
        <taxon>Bacilli</taxon>
        <taxon>Lactobacillales</taxon>
        <taxon>Enterococcaceae</taxon>
        <taxon>Vagococcus</taxon>
    </lineage>
</organism>
<evidence type="ECO:0000313" key="2">
    <source>
        <dbReference type="Proteomes" id="UP000189970"/>
    </source>
</evidence>
<keyword evidence="2" id="KW-1185">Reference proteome</keyword>
<reference evidence="1 2" key="1">
    <citation type="submission" date="2017-02" db="EMBL/GenBank/DDBJ databases">
        <title>Vagococcus cremeus sp. nov., isolated from the small intestine of a marten, Martes flavigula.</title>
        <authorList>
            <person name="Tak E.J."/>
            <person name="Bae J.-W."/>
        </authorList>
    </citation>
    <scope>NUCLEOTIDE SEQUENCE [LARGE SCALE GENOMIC DNA]</scope>
    <source>
        <strain evidence="1 2">D7T301</strain>
    </source>
</reference>
<evidence type="ECO:0000313" key="1">
    <source>
        <dbReference type="EMBL" id="OPF87202.1"/>
    </source>
</evidence>
<dbReference type="RefSeq" id="WP_079345507.1">
    <property type="nucleotide sequence ID" value="NZ_MVAB01000001.1"/>
</dbReference>
<gene>
    <name evidence="1" type="ORF">BW731_02725</name>
</gene>
<dbReference type="Proteomes" id="UP000189970">
    <property type="component" value="Unassembled WGS sequence"/>
</dbReference>
<dbReference type="EMBL" id="MVAB01000001">
    <property type="protein sequence ID" value="OPF87202.1"/>
    <property type="molecule type" value="Genomic_DNA"/>
</dbReference>
<protein>
    <submittedName>
        <fullName evidence="1">Uncharacterized protein</fullName>
    </submittedName>
</protein>
<accession>A0A1V4DFE1</accession>
<sequence length="126" mass="14570">MITFHEIASQITNHSPNYFLEIVITKHLQDLTDYFIFSSEKIKQQFYQTLEFLADDGIWTQEELQEYTFIAQTIDNDYVLATDSKTLVIPYSCFKSDSENFDLTIAAFFSSVEQGTLNSNIIAKID</sequence>
<proteinExistence type="predicted"/>
<comment type="caution">
    <text evidence="1">The sequence shown here is derived from an EMBL/GenBank/DDBJ whole genome shotgun (WGS) entry which is preliminary data.</text>
</comment>
<dbReference type="AlphaFoldDB" id="A0A1V4DFE1"/>